<protein>
    <submittedName>
        <fullName evidence="1">Uncharacterized protein</fullName>
    </submittedName>
</protein>
<gene>
    <name evidence="1" type="ORF">L9F63_022407</name>
</gene>
<accession>A0AAD7ZM88</accession>
<feature type="non-terminal residue" evidence="1">
    <location>
        <position position="1"/>
    </location>
</feature>
<organism evidence="1 2">
    <name type="scientific">Diploptera punctata</name>
    <name type="common">Pacific beetle cockroach</name>
    <dbReference type="NCBI Taxonomy" id="6984"/>
    <lineage>
        <taxon>Eukaryota</taxon>
        <taxon>Metazoa</taxon>
        <taxon>Ecdysozoa</taxon>
        <taxon>Arthropoda</taxon>
        <taxon>Hexapoda</taxon>
        <taxon>Insecta</taxon>
        <taxon>Pterygota</taxon>
        <taxon>Neoptera</taxon>
        <taxon>Polyneoptera</taxon>
        <taxon>Dictyoptera</taxon>
        <taxon>Blattodea</taxon>
        <taxon>Blaberoidea</taxon>
        <taxon>Blaberidae</taxon>
        <taxon>Diplopterinae</taxon>
        <taxon>Diploptera</taxon>
    </lineage>
</organism>
<reference evidence="1" key="1">
    <citation type="journal article" date="2023" name="IScience">
        <title>Live-bearing cockroach genome reveals convergent evolutionary mechanisms linked to viviparity in insects and beyond.</title>
        <authorList>
            <person name="Fouks B."/>
            <person name="Harrison M.C."/>
            <person name="Mikhailova A.A."/>
            <person name="Marchal E."/>
            <person name="English S."/>
            <person name="Carruthers M."/>
            <person name="Jennings E.C."/>
            <person name="Chiamaka E.L."/>
            <person name="Frigard R.A."/>
            <person name="Pippel M."/>
            <person name="Attardo G.M."/>
            <person name="Benoit J.B."/>
            <person name="Bornberg-Bauer E."/>
            <person name="Tobe S.S."/>
        </authorList>
    </citation>
    <scope>NUCLEOTIDE SEQUENCE</scope>
    <source>
        <strain evidence="1">Stay&amp;Tobe</strain>
    </source>
</reference>
<evidence type="ECO:0000313" key="2">
    <source>
        <dbReference type="Proteomes" id="UP001233999"/>
    </source>
</evidence>
<keyword evidence="2" id="KW-1185">Reference proteome</keyword>
<sequence>HNPKNLLRMSAVDVEDVVLVGGAGLRFTHFSFLRYSKVWDVVENRKEVPMSSLCYCIRTVTSLMCK</sequence>
<dbReference type="EMBL" id="JASPKZ010007635">
    <property type="protein sequence ID" value="KAJ9583250.1"/>
    <property type="molecule type" value="Genomic_DNA"/>
</dbReference>
<name>A0AAD7ZM88_DIPPU</name>
<feature type="non-terminal residue" evidence="1">
    <location>
        <position position="66"/>
    </location>
</feature>
<evidence type="ECO:0000313" key="1">
    <source>
        <dbReference type="EMBL" id="KAJ9583250.1"/>
    </source>
</evidence>
<proteinExistence type="predicted"/>
<dbReference type="Proteomes" id="UP001233999">
    <property type="component" value="Unassembled WGS sequence"/>
</dbReference>
<dbReference type="AlphaFoldDB" id="A0AAD7ZM88"/>
<comment type="caution">
    <text evidence="1">The sequence shown here is derived from an EMBL/GenBank/DDBJ whole genome shotgun (WGS) entry which is preliminary data.</text>
</comment>
<reference evidence="1" key="2">
    <citation type="submission" date="2023-05" db="EMBL/GenBank/DDBJ databases">
        <authorList>
            <person name="Fouks B."/>
        </authorList>
    </citation>
    <scope>NUCLEOTIDE SEQUENCE</scope>
    <source>
        <strain evidence="1">Stay&amp;Tobe</strain>
        <tissue evidence="1">Testes</tissue>
    </source>
</reference>